<sequence>MKGRHVSDPRFHLGPMDELYDLVLGMVEKRYDTATRDRFAAWLHSVRPTLAHLTVMLTEMALSGTPMGDQYLILVGFSPQGEPRINFVP</sequence>
<proteinExistence type="predicted"/>
<evidence type="ECO:0000313" key="1">
    <source>
        <dbReference type="EMBL" id="TMQ55754.1"/>
    </source>
</evidence>
<dbReference type="Proteomes" id="UP000317716">
    <property type="component" value="Unassembled WGS sequence"/>
</dbReference>
<dbReference type="EMBL" id="VBOS01000200">
    <property type="protein sequence ID" value="TMQ55754.1"/>
    <property type="molecule type" value="Genomic_DNA"/>
</dbReference>
<protein>
    <submittedName>
        <fullName evidence="1">Uncharacterized protein</fullName>
    </submittedName>
</protein>
<organism evidence="1 2">
    <name type="scientific">Eiseniibacteriota bacterium</name>
    <dbReference type="NCBI Taxonomy" id="2212470"/>
    <lineage>
        <taxon>Bacteria</taxon>
        <taxon>Candidatus Eiseniibacteriota</taxon>
    </lineage>
</organism>
<evidence type="ECO:0000313" key="2">
    <source>
        <dbReference type="Proteomes" id="UP000317716"/>
    </source>
</evidence>
<name>A0A538SWW3_UNCEI</name>
<dbReference type="AlphaFoldDB" id="A0A538SWW3"/>
<gene>
    <name evidence="1" type="ORF">E6K72_05990</name>
</gene>
<reference evidence="1 2" key="1">
    <citation type="journal article" date="2019" name="Nat. Microbiol.">
        <title>Mediterranean grassland soil C-N compound turnover is dependent on rainfall and depth, and is mediated by genomically divergent microorganisms.</title>
        <authorList>
            <person name="Diamond S."/>
            <person name="Andeer P.F."/>
            <person name="Li Z."/>
            <person name="Crits-Christoph A."/>
            <person name="Burstein D."/>
            <person name="Anantharaman K."/>
            <person name="Lane K.R."/>
            <person name="Thomas B.C."/>
            <person name="Pan C."/>
            <person name="Northen T.R."/>
            <person name="Banfield J.F."/>
        </authorList>
    </citation>
    <scope>NUCLEOTIDE SEQUENCE [LARGE SCALE GENOMIC DNA]</scope>
    <source>
        <strain evidence="1">WS_2</strain>
    </source>
</reference>
<accession>A0A538SWW3</accession>
<comment type="caution">
    <text evidence="1">The sequence shown here is derived from an EMBL/GenBank/DDBJ whole genome shotgun (WGS) entry which is preliminary data.</text>
</comment>